<feature type="region of interest" description="Disordered" evidence="22">
    <location>
        <begin position="813"/>
        <end position="833"/>
    </location>
</feature>
<proteinExistence type="predicted"/>
<dbReference type="SUPFAM" id="SSF56112">
    <property type="entry name" value="Protein kinase-like (PK-like)"/>
    <property type="match status" value="1"/>
</dbReference>
<keyword evidence="7" id="KW-0723">Serine/threonine-protein kinase</keyword>
<dbReference type="SUPFAM" id="SSF48371">
    <property type="entry name" value="ARM repeat"/>
    <property type="match status" value="1"/>
</dbReference>
<dbReference type="InterPro" id="IPR000719">
    <property type="entry name" value="Prot_kinase_dom"/>
</dbReference>
<evidence type="ECO:0000256" key="6">
    <source>
        <dbReference type="ARBA" id="ARBA00022490"/>
    </source>
</evidence>
<keyword evidence="6" id="KW-0963">Cytoplasm</keyword>
<accession>A0A9E7EU16</accession>
<dbReference type="GO" id="GO:0004674">
    <property type="term" value="F:protein serine/threonine kinase activity"/>
    <property type="evidence" value="ECO:0007669"/>
    <property type="project" value="UniProtKB-KW"/>
</dbReference>
<evidence type="ECO:0000256" key="14">
    <source>
        <dbReference type="ARBA" id="ARBA00022840"/>
    </source>
</evidence>
<keyword evidence="11" id="KW-0677">Repeat</keyword>
<evidence type="ECO:0000256" key="11">
    <source>
        <dbReference type="ARBA" id="ARBA00022737"/>
    </source>
</evidence>
<evidence type="ECO:0000313" key="25">
    <source>
        <dbReference type="Proteomes" id="UP001055439"/>
    </source>
</evidence>
<reference evidence="24" key="1">
    <citation type="submission" date="2022-05" db="EMBL/GenBank/DDBJ databases">
        <title>The Musa troglodytarum L. genome provides insights into the mechanism of non-climacteric behaviour and enrichment of carotenoids.</title>
        <authorList>
            <person name="Wang J."/>
        </authorList>
    </citation>
    <scope>NUCLEOTIDE SEQUENCE</scope>
    <source>
        <tissue evidence="24">Leaf</tissue>
    </source>
</reference>
<dbReference type="GO" id="GO:0005524">
    <property type="term" value="F:ATP binding"/>
    <property type="evidence" value="ECO:0007669"/>
    <property type="project" value="UniProtKB-UniRule"/>
</dbReference>
<evidence type="ECO:0000256" key="5">
    <source>
        <dbReference type="ARBA" id="ARBA00022475"/>
    </source>
</evidence>
<keyword evidence="25" id="KW-1185">Reference proteome</keyword>
<dbReference type="Pfam" id="PF00069">
    <property type="entry name" value="Pkinase"/>
    <property type="match status" value="1"/>
</dbReference>
<keyword evidence="13" id="KW-0418">Kinase</keyword>
<dbReference type="CDD" id="cd06627">
    <property type="entry name" value="STKc_Cdc7_like"/>
    <property type="match status" value="1"/>
</dbReference>
<dbReference type="AlphaFoldDB" id="A0A9E7EU16"/>
<feature type="binding site" evidence="21">
    <location>
        <position position="49"/>
    </location>
    <ligand>
        <name>ATP</name>
        <dbReference type="ChEBI" id="CHEBI:30616"/>
    </ligand>
</feature>
<evidence type="ECO:0000313" key="24">
    <source>
        <dbReference type="EMBL" id="URD82611.1"/>
    </source>
</evidence>
<dbReference type="SMART" id="SM00220">
    <property type="entry name" value="S_TKc"/>
    <property type="match status" value="1"/>
</dbReference>
<keyword evidence="18" id="KW-0131">Cell cycle</keyword>
<dbReference type="PROSITE" id="PS00108">
    <property type="entry name" value="PROTEIN_KINASE_ST"/>
    <property type="match status" value="1"/>
</dbReference>
<keyword evidence="5" id="KW-1003">Cell membrane</keyword>
<dbReference type="InterPro" id="IPR052441">
    <property type="entry name" value="Armadillo-Ser/Thr_Kinase"/>
</dbReference>
<feature type="region of interest" description="Disordered" evidence="22">
    <location>
        <begin position="287"/>
        <end position="311"/>
    </location>
</feature>
<dbReference type="EMBL" id="CP097503">
    <property type="protein sequence ID" value="URD82611.1"/>
    <property type="molecule type" value="Genomic_DNA"/>
</dbReference>
<evidence type="ECO:0000256" key="8">
    <source>
        <dbReference type="ARBA" id="ARBA00022553"/>
    </source>
</evidence>
<evidence type="ECO:0000256" key="22">
    <source>
        <dbReference type="SAM" id="MobiDB-lite"/>
    </source>
</evidence>
<dbReference type="InterPro" id="IPR011009">
    <property type="entry name" value="Kinase-like_dom_sf"/>
</dbReference>
<keyword evidence="8" id="KW-0597">Phosphoprotein</keyword>
<evidence type="ECO:0000256" key="19">
    <source>
        <dbReference type="ARBA" id="ARBA00047899"/>
    </source>
</evidence>
<evidence type="ECO:0000259" key="23">
    <source>
        <dbReference type="PROSITE" id="PS50011"/>
    </source>
</evidence>
<comment type="catalytic activity">
    <reaction evidence="20">
        <text>L-seryl-[protein] + ATP = O-phospho-L-seryl-[protein] + ADP + H(+)</text>
        <dbReference type="Rhea" id="RHEA:17989"/>
        <dbReference type="Rhea" id="RHEA-COMP:9863"/>
        <dbReference type="Rhea" id="RHEA-COMP:11604"/>
        <dbReference type="ChEBI" id="CHEBI:15378"/>
        <dbReference type="ChEBI" id="CHEBI:29999"/>
        <dbReference type="ChEBI" id="CHEBI:30616"/>
        <dbReference type="ChEBI" id="CHEBI:83421"/>
        <dbReference type="ChEBI" id="CHEBI:456216"/>
        <dbReference type="EC" id="2.7.11.1"/>
    </reaction>
</comment>
<dbReference type="OrthoDB" id="8693905at2759"/>
<dbReference type="GO" id="GO:0005886">
    <property type="term" value="C:plasma membrane"/>
    <property type="evidence" value="ECO:0007669"/>
    <property type="project" value="UniProtKB-SubCell"/>
</dbReference>
<dbReference type="GO" id="GO:0005815">
    <property type="term" value="C:microtubule organizing center"/>
    <property type="evidence" value="ECO:0007669"/>
    <property type="project" value="UniProtKB-SubCell"/>
</dbReference>
<evidence type="ECO:0000256" key="10">
    <source>
        <dbReference type="ARBA" id="ARBA00022679"/>
    </source>
</evidence>
<feature type="domain" description="Protein kinase" evidence="23">
    <location>
        <begin position="20"/>
        <end position="276"/>
    </location>
</feature>
<dbReference type="Gene3D" id="1.25.10.10">
    <property type="entry name" value="Leucine-rich Repeat Variant"/>
    <property type="match status" value="3"/>
</dbReference>
<dbReference type="GO" id="GO:0005730">
    <property type="term" value="C:nucleolus"/>
    <property type="evidence" value="ECO:0007669"/>
    <property type="project" value="UniProtKB-SubCell"/>
</dbReference>
<keyword evidence="15" id="KW-0472">Membrane</keyword>
<evidence type="ECO:0000256" key="21">
    <source>
        <dbReference type="PROSITE-ProRule" id="PRU10141"/>
    </source>
</evidence>
<dbReference type="GO" id="GO:0051301">
    <property type="term" value="P:cell division"/>
    <property type="evidence" value="ECO:0007669"/>
    <property type="project" value="UniProtKB-KW"/>
</dbReference>
<evidence type="ECO:0000256" key="16">
    <source>
        <dbReference type="ARBA" id="ARBA00023212"/>
    </source>
</evidence>
<feature type="compositionally biased region" description="Low complexity" evidence="22">
    <location>
        <begin position="817"/>
        <end position="829"/>
    </location>
</feature>
<dbReference type="InterPro" id="IPR011989">
    <property type="entry name" value="ARM-like"/>
</dbReference>
<gene>
    <name evidence="24" type="ORF">MUK42_19066</name>
</gene>
<comment type="catalytic activity">
    <reaction evidence="19">
        <text>L-threonyl-[protein] + ATP = O-phospho-L-threonyl-[protein] + ADP + H(+)</text>
        <dbReference type="Rhea" id="RHEA:46608"/>
        <dbReference type="Rhea" id="RHEA-COMP:11060"/>
        <dbReference type="Rhea" id="RHEA-COMP:11605"/>
        <dbReference type="ChEBI" id="CHEBI:15378"/>
        <dbReference type="ChEBI" id="CHEBI:30013"/>
        <dbReference type="ChEBI" id="CHEBI:30616"/>
        <dbReference type="ChEBI" id="CHEBI:61977"/>
        <dbReference type="ChEBI" id="CHEBI:456216"/>
        <dbReference type="EC" id="2.7.11.1"/>
    </reaction>
</comment>
<keyword evidence="12 21" id="KW-0547">Nucleotide-binding</keyword>
<evidence type="ECO:0000256" key="15">
    <source>
        <dbReference type="ARBA" id="ARBA00023136"/>
    </source>
</evidence>
<evidence type="ECO:0000256" key="17">
    <source>
        <dbReference type="ARBA" id="ARBA00023242"/>
    </source>
</evidence>
<dbReference type="PANTHER" id="PTHR46618">
    <property type="entry name" value="ARMADILLO REPEAT-CONTAINING PROTEIN 3"/>
    <property type="match status" value="1"/>
</dbReference>
<organism evidence="24 25">
    <name type="scientific">Musa troglodytarum</name>
    <name type="common">fe'i banana</name>
    <dbReference type="NCBI Taxonomy" id="320322"/>
    <lineage>
        <taxon>Eukaryota</taxon>
        <taxon>Viridiplantae</taxon>
        <taxon>Streptophyta</taxon>
        <taxon>Embryophyta</taxon>
        <taxon>Tracheophyta</taxon>
        <taxon>Spermatophyta</taxon>
        <taxon>Magnoliopsida</taxon>
        <taxon>Liliopsida</taxon>
        <taxon>Zingiberales</taxon>
        <taxon>Musaceae</taxon>
        <taxon>Musa</taxon>
    </lineage>
</organism>
<keyword evidence="10" id="KW-0808">Transferase</keyword>
<feature type="region of interest" description="Disordered" evidence="22">
    <location>
        <begin position="682"/>
        <end position="720"/>
    </location>
</feature>
<dbReference type="FunFam" id="1.10.510.10:FF:000372">
    <property type="entry name" value="MAP3K epsilon protein kinase 1"/>
    <property type="match status" value="1"/>
</dbReference>
<evidence type="ECO:0000256" key="12">
    <source>
        <dbReference type="ARBA" id="ARBA00022741"/>
    </source>
</evidence>
<evidence type="ECO:0000256" key="7">
    <source>
        <dbReference type="ARBA" id="ARBA00022527"/>
    </source>
</evidence>
<dbReference type="PROSITE" id="PS00107">
    <property type="entry name" value="PROTEIN_KINASE_ATP"/>
    <property type="match status" value="1"/>
</dbReference>
<dbReference type="FunFam" id="1.25.10.10:FF:000304">
    <property type="entry name" value="MAP3K epsilon protein kinase 1-like"/>
    <property type="match status" value="1"/>
</dbReference>
<keyword evidence="17" id="KW-0539">Nucleus</keyword>
<evidence type="ECO:0000256" key="9">
    <source>
        <dbReference type="ARBA" id="ARBA00022618"/>
    </source>
</evidence>
<dbReference type="EC" id="2.7.11.1" evidence="4"/>
<evidence type="ECO:0000256" key="18">
    <source>
        <dbReference type="ARBA" id="ARBA00023306"/>
    </source>
</evidence>
<dbReference type="PANTHER" id="PTHR46618:SF1">
    <property type="entry name" value="ARMADILLO REPEAT-CONTAINING PROTEIN 3"/>
    <property type="match status" value="1"/>
</dbReference>
<keyword evidence="16" id="KW-0206">Cytoskeleton</keyword>
<evidence type="ECO:0000256" key="13">
    <source>
        <dbReference type="ARBA" id="ARBA00022777"/>
    </source>
</evidence>
<name>A0A9E7EU16_9LILI</name>
<evidence type="ECO:0000256" key="20">
    <source>
        <dbReference type="ARBA" id="ARBA00048679"/>
    </source>
</evidence>
<evidence type="ECO:0000256" key="1">
    <source>
        <dbReference type="ARBA" id="ARBA00004236"/>
    </source>
</evidence>
<evidence type="ECO:0000256" key="3">
    <source>
        <dbReference type="ARBA" id="ARBA00004604"/>
    </source>
</evidence>
<dbReference type="PROSITE" id="PS50011">
    <property type="entry name" value="PROTEIN_KINASE_DOM"/>
    <property type="match status" value="1"/>
</dbReference>
<dbReference type="InterPro" id="IPR017441">
    <property type="entry name" value="Protein_kinase_ATP_BS"/>
</dbReference>
<feature type="compositionally biased region" description="Basic and acidic residues" evidence="22">
    <location>
        <begin position="698"/>
        <end position="707"/>
    </location>
</feature>
<evidence type="ECO:0000256" key="2">
    <source>
        <dbReference type="ARBA" id="ARBA00004267"/>
    </source>
</evidence>
<evidence type="ECO:0000256" key="4">
    <source>
        <dbReference type="ARBA" id="ARBA00012513"/>
    </source>
</evidence>
<dbReference type="InterPro" id="IPR016024">
    <property type="entry name" value="ARM-type_fold"/>
</dbReference>
<sequence length="1195" mass="132057">MSRQAATTHLHKSKTLDNKYMLGDEIGKGAYGRVYKGLDLENGDFVAIKQVSLENIPQEDLNIIMNLNHKNIVKYLGSIKTKTHLHIILEYVENGSLANIIKPNKFGPFPESLVAVYIAQVLEGLVYLHEQGVIHRDIKGANILTTKEGLVKLADFGVATKLTEADVNTHSVVGTPYWMAPEVIEMSGVCAASDIWSVGCTVIELLTCVPPYYDLQPMPALFRIVQEESKKEHVVTDAIHTKGSDGDQNSSLVQNTCWNGVEDRAEDVLSAKDPTLVIYEKPSLKSPAKEANLGSPVAPEGKGGTSPDESSMFSFGSKVGRNNFQKVVKQSITHGANELSRFSDTPIDASLDDLFQPLDRQKDQGAEASSSATGQQNDLAKKLKARMAQKQMEPAQNSGGKLLQLVMNLQEDGIDFDGSSVEFSKIIGLLKPEASEDVLLSACQKLMVFFTQRPEQKHVYMSQHGFLPLMELLEVPKNRIPVVMNFAVPDRPREIRMQAAFFLEQLCQSSTLTLQMFIACRGIPVLVFKLQQLTPRNDFCRIAAKNGILLRLVNTLYSLNEATRLASIGSGGVSLPLNGSAPRPRSGPLEPPNRPSVVQFESAVSNLGQIDASKVRLEHPFQSGAIEQVQNPASYSQRTDATQLDKQFFGGDKNHPSHAMLEASKENEHFNLWDHEPSRVDVDLPRHQRGTNSAGRSSTDKPPKHMEFASNGHSGGASQLISQHEQIRPLLSLLEKEPPSRHVSGQLDYVHHLSGLERHESILPLLHASTERRTNGEFDFLMAEFAEVSRHGREIGNTDPNMKLSNKTTKKVLPTMGSSSSNEGASTSGLASQATSGVLSGSGVLNARPGSTTSSGLLSQMVSSSNADVAREYLEKVADLLLEFAQADTIVKSYMCSPSLLSRLLQMFNKMEPPILLKILKCINHLSTDPNCLESLQRADAIKYLIPNLELREGPLISQIHSEVLNALFNLCKINKRRQEQAAENGIIPHLMNFIMSDSPLKQYALPLLCDMAHASRNSREQLRAHGGLDVYLNLLEDEAWSGTALDSIAVCLAHDNDQRKVEQALLKKEAIQKLVKFFQNCPEQYFVHILEPFWKIITKSSRINTAMAINGLTTLLVARLDHQDAIARLNLLKLIKAVYEHHPRPKQLIVENDLPQKLQNLIEERRDGQRSGGQVLVKQMATALLKALHINTVL</sequence>
<protein>
    <recommendedName>
        <fullName evidence="4">non-specific serine/threonine protein kinase</fullName>
        <ecNumber evidence="4">2.7.11.1</ecNumber>
    </recommendedName>
</protein>
<keyword evidence="14 21" id="KW-0067">ATP-binding</keyword>
<comment type="subcellular location">
    <subcellularLocation>
        <location evidence="1">Cell membrane</location>
    </subcellularLocation>
    <subcellularLocation>
        <location evidence="2">Cytoplasm</location>
        <location evidence="2">Cytoskeleton</location>
        <location evidence="2">Microtubule organizing center</location>
    </subcellularLocation>
    <subcellularLocation>
        <location evidence="3">Nucleus</location>
        <location evidence="3">Nucleolus</location>
    </subcellularLocation>
</comment>
<dbReference type="Gene3D" id="1.10.510.10">
    <property type="entry name" value="Transferase(Phosphotransferase) domain 1"/>
    <property type="match status" value="1"/>
</dbReference>
<keyword evidence="9" id="KW-0132">Cell division</keyword>
<dbReference type="InterPro" id="IPR008271">
    <property type="entry name" value="Ser/Thr_kinase_AS"/>
</dbReference>
<dbReference type="Proteomes" id="UP001055439">
    <property type="component" value="Chromosome 10"/>
</dbReference>